<evidence type="ECO:0000256" key="11">
    <source>
        <dbReference type="SAM" id="Phobius"/>
    </source>
</evidence>
<feature type="domain" description="Cation efflux protein transmembrane" evidence="12">
    <location>
        <begin position="31"/>
        <end position="202"/>
    </location>
</feature>
<keyword evidence="7 11" id="KW-1133">Transmembrane helix</keyword>
<keyword evidence="4 11" id="KW-0812">Transmembrane</keyword>
<accession>A0ABV5AE96</accession>
<evidence type="ECO:0000256" key="1">
    <source>
        <dbReference type="ARBA" id="ARBA00004146"/>
    </source>
</evidence>
<evidence type="ECO:0000256" key="3">
    <source>
        <dbReference type="ARBA" id="ARBA00008731"/>
    </source>
</evidence>
<sequence>MARGPVTHRDRLLKGAIEIELISVGWIMTEAILAAIAAYRAGSLSLSAFSVDSSIELLSGMMLVVRLYVEIQSGEEMTASHKVERWTSGVISWCLFTLAAYISYRSGQLLHVRAGSAMTLLGLVTAAASSVITPWLAWQKLRYGRLLHSPSLIGDAMCGFTCASMSWTLLLGLGLNSLFHWWWVDVVAAVGILYFILQEAWESWHSFQSGEPHVHDHTHFHRH</sequence>
<feature type="transmembrane region" description="Helical" evidence="11">
    <location>
        <begin position="116"/>
        <end position="138"/>
    </location>
</feature>
<dbReference type="SUPFAM" id="SSF161111">
    <property type="entry name" value="Cation efflux protein transmembrane domain-like"/>
    <property type="match status" value="1"/>
</dbReference>
<proteinExistence type="inferred from homology"/>
<keyword evidence="5" id="KW-0967">Endosome</keyword>
<evidence type="ECO:0000256" key="4">
    <source>
        <dbReference type="ARBA" id="ARBA00022692"/>
    </source>
</evidence>
<protein>
    <submittedName>
        <fullName evidence="13">Cation transporter</fullName>
    </submittedName>
</protein>
<evidence type="ECO:0000256" key="8">
    <source>
        <dbReference type="ARBA" id="ARBA00023018"/>
    </source>
</evidence>
<evidence type="ECO:0000256" key="7">
    <source>
        <dbReference type="ARBA" id="ARBA00022989"/>
    </source>
</evidence>
<dbReference type="Proteomes" id="UP001579974">
    <property type="component" value="Unassembled WGS sequence"/>
</dbReference>
<feature type="transmembrane region" description="Helical" evidence="11">
    <location>
        <begin position="21"/>
        <end position="39"/>
    </location>
</feature>
<comment type="subcellular location">
    <subcellularLocation>
        <location evidence="2">Cytoplasmic vesicle</location>
        <location evidence="2">Secretory vesicle</location>
        <location evidence="2">Synaptic vesicle membrane</location>
        <topology evidence="2">Multi-pass membrane protein</topology>
    </subcellularLocation>
    <subcellularLocation>
        <location evidence="1">Early endosome membrane</location>
    </subcellularLocation>
</comment>
<evidence type="ECO:0000256" key="2">
    <source>
        <dbReference type="ARBA" id="ARBA00004644"/>
    </source>
</evidence>
<keyword evidence="9 11" id="KW-0472">Membrane</keyword>
<evidence type="ECO:0000256" key="10">
    <source>
        <dbReference type="ARBA" id="ARBA00023329"/>
    </source>
</evidence>
<dbReference type="EMBL" id="JBDXSU010000004">
    <property type="protein sequence ID" value="MFB5189977.1"/>
    <property type="molecule type" value="Genomic_DNA"/>
</dbReference>
<feature type="transmembrane region" description="Helical" evidence="11">
    <location>
        <begin position="86"/>
        <end position="104"/>
    </location>
</feature>
<dbReference type="InterPro" id="IPR027469">
    <property type="entry name" value="Cation_efflux_TMD_sf"/>
</dbReference>
<evidence type="ECO:0000313" key="13">
    <source>
        <dbReference type="EMBL" id="MFB5189977.1"/>
    </source>
</evidence>
<keyword evidence="14" id="KW-1185">Reference proteome</keyword>
<reference evidence="13 14" key="1">
    <citation type="journal article" date="2024" name="Int. J. Mol. Sci.">
        <title>Exploration of Alicyclobacillus spp. Genome in Search of Antibiotic Resistance.</title>
        <authorList>
            <person name="Bucka-Kolendo J."/>
            <person name="Kiousi D.E."/>
            <person name="Dekowska A."/>
            <person name="Mikolajczuk-Szczyrba A."/>
            <person name="Karadedos D.M."/>
            <person name="Michael P."/>
            <person name="Galanis A."/>
            <person name="Sokolowska B."/>
        </authorList>
    </citation>
    <scope>NUCLEOTIDE SEQUENCE [LARGE SCALE GENOMIC DNA]</scope>
    <source>
        <strain evidence="13 14">KKP 3000</strain>
    </source>
</reference>
<organism evidence="13 14">
    <name type="scientific">Alicyclobacillus fastidiosus</name>
    <dbReference type="NCBI Taxonomy" id="392011"/>
    <lineage>
        <taxon>Bacteria</taxon>
        <taxon>Bacillati</taxon>
        <taxon>Bacillota</taxon>
        <taxon>Bacilli</taxon>
        <taxon>Bacillales</taxon>
        <taxon>Alicyclobacillaceae</taxon>
        <taxon>Alicyclobacillus</taxon>
    </lineage>
</organism>
<comment type="caution">
    <text evidence="13">The sequence shown here is derived from an EMBL/GenBank/DDBJ whole genome shotgun (WGS) entry which is preliminary data.</text>
</comment>
<dbReference type="InterPro" id="IPR026765">
    <property type="entry name" value="Tmem163"/>
</dbReference>
<gene>
    <name evidence="13" type="ORF">KKP3000_003369</name>
</gene>
<keyword evidence="10" id="KW-0968">Cytoplasmic vesicle</keyword>
<dbReference type="RefSeq" id="WP_275476227.1">
    <property type="nucleotide sequence ID" value="NZ_CP162940.1"/>
</dbReference>
<evidence type="ECO:0000256" key="5">
    <source>
        <dbReference type="ARBA" id="ARBA00022753"/>
    </source>
</evidence>
<dbReference type="PANTHER" id="PTHR31937:SF2">
    <property type="entry name" value="TRANSMEMBRANE PROTEIN 163"/>
    <property type="match status" value="1"/>
</dbReference>
<name>A0ABV5AE96_9BACL</name>
<evidence type="ECO:0000313" key="14">
    <source>
        <dbReference type="Proteomes" id="UP001579974"/>
    </source>
</evidence>
<keyword evidence="6" id="KW-0862">Zinc</keyword>
<dbReference type="InterPro" id="IPR058533">
    <property type="entry name" value="Cation_efflux_TM"/>
</dbReference>
<feature type="transmembrane region" description="Helical" evidence="11">
    <location>
        <begin position="179"/>
        <end position="197"/>
    </location>
</feature>
<dbReference type="Pfam" id="PF01545">
    <property type="entry name" value="Cation_efflux"/>
    <property type="match status" value="1"/>
</dbReference>
<feature type="transmembrane region" description="Helical" evidence="11">
    <location>
        <begin position="150"/>
        <end position="173"/>
    </location>
</feature>
<dbReference type="Gene3D" id="1.20.1510.10">
    <property type="entry name" value="Cation efflux protein transmembrane domain"/>
    <property type="match status" value="1"/>
</dbReference>
<comment type="similarity">
    <text evidence="3">Belongs to the TMEM163 family.</text>
</comment>
<evidence type="ECO:0000256" key="9">
    <source>
        <dbReference type="ARBA" id="ARBA00023136"/>
    </source>
</evidence>
<evidence type="ECO:0000259" key="12">
    <source>
        <dbReference type="Pfam" id="PF01545"/>
    </source>
</evidence>
<keyword evidence="8" id="KW-0770">Synapse</keyword>
<evidence type="ECO:0000256" key="6">
    <source>
        <dbReference type="ARBA" id="ARBA00022833"/>
    </source>
</evidence>
<dbReference type="PANTHER" id="PTHR31937">
    <property type="entry name" value="TRANSMEMBRANE PROTEIN 163"/>
    <property type="match status" value="1"/>
</dbReference>